<feature type="domain" description="KIB1-4 beta-propeller" evidence="1">
    <location>
        <begin position="71"/>
        <end position="201"/>
    </location>
</feature>
<evidence type="ECO:0000259" key="1">
    <source>
        <dbReference type="Pfam" id="PF03478"/>
    </source>
</evidence>
<accession>A0A396HPL5</accession>
<dbReference type="InterPro" id="IPR050942">
    <property type="entry name" value="F-box_BR-signaling"/>
</dbReference>
<name>A0A396HPL5_MEDTR</name>
<dbReference type="PANTHER" id="PTHR44259:SF93">
    <property type="entry name" value="PROTEIN, PUTATIVE (DUF295)-RELATED"/>
    <property type="match status" value="1"/>
</dbReference>
<dbReference type="EMBL" id="PSQE01000005">
    <property type="protein sequence ID" value="RHN55272.1"/>
    <property type="molecule type" value="Genomic_DNA"/>
</dbReference>
<proteinExistence type="predicted"/>
<dbReference type="Gramene" id="rna30424">
    <property type="protein sequence ID" value="RHN55272.1"/>
    <property type="gene ID" value="gene30424"/>
</dbReference>
<dbReference type="Proteomes" id="UP000265566">
    <property type="component" value="Chromosome 5"/>
</dbReference>
<dbReference type="AlphaFoldDB" id="A0A396HPL5"/>
<organism evidence="2">
    <name type="scientific">Medicago truncatula</name>
    <name type="common">Barrel medic</name>
    <name type="synonym">Medicago tribuloides</name>
    <dbReference type="NCBI Taxonomy" id="3880"/>
    <lineage>
        <taxon>Eukaryota</taxon>
        <taxon>Viridiplantae</taxon>
        <taxon>Streptophyta</taxon>
        <taxon>Embryophyta</taxon>
        <taxon>Tracheophyta</taxon>
        <taxon>Spermatophyta</taxon>
        <taxon>Magnoliopsida</taxon>
        <taxon>eudicotyledons</taxon>
        <taxon>Gunneridae</taxon>
        <taxon>Pentapetalae</taxon>
        <taxon>rosids</taxon>
        <taxon>fabids</taxon>
        <taxon>Fabales</taxon>
        <taxon>Fabaceae</taxon>
        <taxon>Papilionoideae</taxon>
        <taxon>50 kb inversion clade</taxon>
        <taxon>NPAAA clade</taxon>
        <taxon>Hologalegina</taxon>
        <taxon>IRL clade</taxon>
        <taxon>Trifolieae</taxon>
        <taxon>Medicago</taxon>
    </lineage>
</organism>
<evidence type="ECO:0000313" key="2">
    <source>
        <dbReference type="EMBL" id="RHN55272.1"/>
    </source>
</evidence>
<reference evidence="2" key="1">
    <citation type="journal article" date="2018" name="Nat. Plants">
        <title>Whole-genome landscape of Medicago truncatula symbiotic genes.</title>
        <authorList>
            <person name="Pecrix Y."/>
            <person name="Gamas P."/>
            <person name="Carrere S."/>
        </authorList>
    </citation>
    <scope>NUCLEOTIDE SEQUENCE</scope>
    <source>
        <tissue evidence="2">Leaves</tissue>
    </source>
</reference>
<dbReference type="InterPro" id="IPR005174">
    <property type="entry name" value="KIB1-4_b-propeller"/>
</dbReference>
<protein>
    <recommendedName>
        <fullName evidence="1">KIB1-4 beta-propeller domain-containing protein</fullName>
    </recommendedName>
</protein>
<sequence length="330" mass="37957">MERDWANLDSLALNMIVEKLIEPIDHIWFGSVCKNWHSIANLNHRHDHQFRSNVMPMLTIPSKKSPEKRCLYSIPANRVYPLESTMLNNKRCCGSSHGWLATLDEEDVITWVNPFKDVAPISLPPIDNYMVCKDYDFNVHKVTLSVDPITSPNDYVVAGIYTTRSSLAFIKAGQEFWTYIQDTDHFGFIDITFYKGLVYALWMVRRFINRVKNINKGTNSLHVFKLELNDKGDKLMHLSKLESLGDNVLFVGDGDSMSVSTSYFSSYLQKDSIYYSDNYYNEVPVPYPRGPFDMGIYNIKHGSFGVHCPYKSYFKGMAPPIWVVPPFQGN</sequence>
<gene>
    <name evidence="2" type="ORF">MtrunA17_Chr5g0415901</name>
</gene>
<dbReference type="Pfam" id="PF03478">
    <property type="entry name" value="Beta-prop_KIB1-4"/>
    <property type="match status" value="1"/>
</dbReference>
<comment type="caution">
    <text evidence="2">The sequence shown here is derived from an EMBL/GenBank/DDBJ whole genome shotgun (WGS) entry which is preliminary data.</text>
</comment>
<dbReference type="PANTHER" id="PTHR44259">
    <property type="entry name" value="OS07G0183000 PROTEIN-RELATED"/>
    <property type="match status" value="1"/>
</dbReference>